<evidence type="ECO:0000256" key="4">
    <source>
        <dbReference type="ARBA" id="ARBA00022535"/>
    </source>
</evidence>
<feature type="domain" description="Cyclic nucleotide-binding" evidence="15">
    <location>
        <begin position="435"/>
        <end position="550"/>
    </location>
</feature>
<dbReference type="SMART" id="SM00100">
    <property type="entry name" value="cNMP"/>
    <property type="match status" value="2"/>
</dbReference>
<dbReference type="PROSITE" id="PS00889">
    <property type="entry name" value="CNMP_BINDING_2"/>
    <property type="match status" value="1"/>
</dbReference>
<dbReference type="GO" id="GO:0005524">
    <property type="term" value="F:ATP binding"/>
    <property type="evidence" value="ECO:0007669"/>
    <property type="project" value="UniProtKB-UniRule"/>
</dbReference>
<dbReference type="PROSITE" id="PS51285">
    <property type="entry name" value="AGC_KINASE_CTER"/>
    <property type="match status" value="1"/>
</dbReference>
<feature type="region of interest" description="Disordered" evidence="13">
    <location>
        <begin position="1"/>
        <end position="65"/>
    </location>
</feature>
<evidence type="ECO:0000256" key="3">
    <source>
        <dbReference type="ARBA" id="ARBA00022527"/>
    </source>
</evidence>
<keyword evidence="5" id="KW-0808">Transferase</keyword>
<feature type="region of interest" description="Disordered" evidence="13">
    <location>
        <begin position="86"/>
        <end position="136"/>
    </location>
</feature>
<feature type="compositionally biased region" description="Low complexity" evidence="13">
    <location>
        <begin position="45"/>
        <end position="60"/>
    </location>
</feature>
<dbReference type="PRINTS" id="PR00103">
    <property type="entry name" value="CAMPKINASE"/>
</dbReference>
<dbReference type="SUPFAM" id="SSF56112">
    <property type="entry name" value="Protein kinase-like (PK-like)"/>
    <property type="match status" value="1"/>
</dbReference>
<evidence type="ECO:0000313" key="18">
    <source>
        <dbReference type="Proteomes" id="UP001516023"/>
    </source>
</evidence>
<evidence type="ECO:0000256" key="9">
    <source>
        <dbReference type="ARBA" id="ARBA00022992"/>
    </source>
</evidence>
<evidence type="ECO:0000259" key="16">
    <source>
        <dbReference type="PROSITE" id="PS51285"/>
    </source>
</evidence>
<dbReference type="Gene3D" id="1.10.510.10">
    <property type="entry name" value="Transferase(Phosphotransferase) domain 1"/>
    <property type="match status" value="1"/>
</dbReference>
<comment type="caution">
    <text evidence="17">The sequence shown here is derived from an EMBL/GenBank/DDBJ whole genome shotgun (WGS) entry which is preliminary data.</text>
</comment>
<keyword evidence="8 12" id="KW-0067">ATP-binding</keyword>
<dbReference type="PANTHER" id="PTHR24353:SF147">
    <property type="entry name" value="CGMP-DEPENDENT SERINE_THREONIN PROTEIN KINASE-RELATED"/>
    <property type="match status" value="1"/>
</dbReference>
<dbReference type="InterPro" id="IPR008271">
    <property type="entry name" value="Ser/Thr_kinase_AS"/>
</dbReference>
<feature type="region of interest" description="Disordered" evidence="13">
    <location>
        <begin position="216"/>
        <end position="242"/>
    </location>
</feature>
<dbReference type="Pfam" id="PF00069">
    <property type="entry name" value="Pkinase"/>
    <property type="match status" value="1"/>
</dbReference>
<dbReference type="Proteomes" id="UP001516023">
    <property type="component" value="Unassembled WGS sequence"/>
</dbReference>
<feature type="binding site" evidence="12">
    <location>
        <position position="728"/>
    </location>
    <ligand>
        <name>ATP</name>
        <dbReference type="ChEBI" id="CHEBI:30616"/>
    </ligand>
</feature>
<dbReference type="GO" id="GO:0030553">
    <property type="term" value="F:cGMP binding"/>
    <property type="evidence" value="ECO:0007669"/>
    <property type="project" value="UniProtKB-KW"/>
</dbReference>
<dbReference type="PANTHER" id="PTHR24353">
    <property type="entry name" value="CYCLIC NUCLEOTIDE-DEPENDENT PROTEIN KINASE"/>
    <property type="match status" value="1"/>
</dbReference>
<dbReference type="PROSITE" id="PS50011">
    <property type="entry name" value="PROTEIN_KINASE_DOM"/>
    <property type="match status" value="1"/>
</dbReference>
<evidence type="ECO:0000256" key="7">
    <source>
        <dbReference type="ARBA" id="ARBA00022777"/>
    </source>
</evidence>
<evidence type="ECO:0000313" key="17">
    <source>
        <dbReference type="EMBL" id="KAL3798533.1"/>
    </source>
</evidence>
<comment type="catalytic activity">
    <reaction evidence="11">
        <text>L-seryl-[protein] + ATP = O-phospho-L-seryl-[protein] + ADP + H(+)</text>
        <dbReference type="Rhea" id="RHEA:17989"/>
        <dbReference type="Rhea" id="RHEA-COMP:9863"/>
        <dbReference type="Rhea" id="RHEA-COMP:11604"/>
        <dbReference type="ChEBI" id="CHEBI:15378"/>
        <dbReference type="ChEBI" id="CHEBI:29999"/>
        <dbReference type="ChEBI" id="CHEBI:30616"/>
        <dbReference type="ChEBI" id="CHEBI:83421"/>
        <dbReference type="ChEBI" id="CHEBI:456216"/>
        <dbReference type="EC" id="2.7.11.12"/>
    </reaction>
</comment>
<dbReference type="InterPro" id="IPR000719">
    <property type="entry name" value="Prot_kinase_dom"/>
</dbReference>
<dbReference type="SMART" id="SM00220">
    <property type="entry name" value="S_TKc"/>
    <property type="match status" value="1"/>
</dbReference>
<dbReference type="AlphaFoldDB" id="A0ABD3QDQ4"/>
<comment type="similarity">
    <text evidence="1">Belongs to the protein kinase superfamily. AGC Ser/Thr protein kinase family. cGMP subfamily.</text>
</comment>
<keyword evidence="4" id="KW-0140">cGMP</keyword>
<dbReference type="CDD" id="cd00038">
    <property type="entry name" value="CAP_ED"/>
    <property type="match status" value="2"/>
</dbReference>
<gene>
    <name evidence="17" type="ORF">HJC23_011837</name>
</gene>
<dbReference type="InterPro" id="IPR017441">
    <property type="entry name" value="Protein_kinase_ATP_BS"/>
</dbReference>
<feature type="compositionally biased region" description="Polar residues" evidence="13">
    <location>
        <begin position="35"/>
        <end position="44"/>
    </location>
</feature>
<evidence type="ECO:0000259" key="14">
    <source>
        <dbReference type="PROSITE" id="PS50011"/>
    </source>
</evidence>
<dbReference type="InterPro" id="IPR011009">
    <property type="entry name" value="Kinase-like_dom_sf"/>
</dbReference>
<evidence type="ECO:0000256" key="8">
    <source>
        <dbReference type="ARBA" id="ARBA00022840"/>
    </source>
</evidence>
<keyword evidence="3" id="KW-0723">Serine/threonine-protein kinase</keyword>
<dbReference type="EC" id="2.7.11.12" evidence="2"/>
<keyword evidence="18" id="KW-1185">Reference proteome</keyword>
<dbReference type="InterPro" id="IPR018490">
    <property type="entry name" value="cNMP-bd_dom_sf"/>
</dbReference>
<feature type="compositionally biased region" description="Polar residues" evidence="13">
    <location>
        <begin position="1"/>
        <end position="18"/>
    </location>
</feature>
<keyword evidence="6 12" id="KW-0547">Nucleotide-binding</keyword>
<dbReference type="InterPro" id="IPR014710">
    <property type="entry name" value="RmlC-like_jellyroll"/>
</dbReference>
<evidence type="ECO:0000256" key="12">
    <source>
        <dbReference type="PROSITE-ProRule" id="PRU10141"/>
    </source>
</evidence>
<dbReference type="PROSITE" id="PS00108">
    <property type="entry name" value="PROTEIN_KINASE_ST"/>
    <property type="match status" value="1"/>
</dbReference>
<feature type="region of interest" description="Disordered" evidence="13">
    <location>
        <begin position="266"/>
        <end position="296"/>
    </location>
</feature>
<sequence>MQNNLNRKASIDSASTQEPEPLESGLYCDFRRRSSLLSDTEPQRANTETTASNTDSAATDQGEAGARPFGIFKKFLKGAPLREELPRSRSCGRISSSMSSAGGFESSRGMDPGQGQAMETESSAATIKVQGSKPRMRRGSHMMLEGMKVPTSAELMAQNQREVAPTSAPTEVFTGAIANKPRRRRGSHFMPEGGTGAKMPTSAELMAQKQHANSVVTTQASKPSSSMKVQSNKPRRGSHMMPETQGQMKNLSVKCASPSALTAMDVSDEPKVDSAEASGNEYGYGEGSPAPNNSHFRARRRGSVVKTLMDSAKNVDGDGQYRASSMVDVAAESFNSSVKMLDADNQVLPQRRSSQDPDDSGFGVKRAMLKQSTGSVSNSDDFAYPGAKRAPYKKKDIARKAIRDMTSDVDYVHKVVPKTDDAKGLIYGAIKPNLLFRACSSEELIDLVDAFEPQYVPKGSIVIREGDEGDHFYVMERGGIDVYEKDVYKCSLYSGVAFGEIALLYSCPRTATVMAKYDCKLWVINRRAFRGITAQHKKRRLELKLEFLKKVKIHDKVLGEILKPSEIHSMALATKIQKFRKGSTIIRQGEKGDAFYMIENGTVDIYIKEKGDKPLHTLKSGTFFGEKALLSSDVRTATCVASSDVKCMLLMREDFVLMLGDLKDLLDRTYTDRDIQAEQESLMQKELSFDKDDFDIKRTLGVGAFGFVKLVQWKYGPPGSESMYYALKCVSKEKIIKHKQQEKIKSEESIMKSLVHPFIARCFSVMEDELGKYFLMEALCGGELCELLYHETQFSESWSMFYSASVLTAFGHMHQHKIAYRDLKPENLVLNNAGYVKIVDFGLAKKITRGQTYTFCGTPDYLAPEVILNEGYDWAVDYWGLGVLIYEMTAGVAPFYAESPMETYEMVISGRVDMPSHFSAPLCDIIKKLLHTSQSKRLGRTVGGATTVMCHAWYSGFDWDALMEYRMNVPYVPEVRDPDDNSNAMDEGETEGFATAFF</sequence>
<evidence type="ECO:0000256" key="1">
    <source>
        <dbReference type="ARBA" id="ARBA00006352"/>
    </source>
</evidence>
<organism evidence="17 18">
    <name type="scientific">Cyclotella cryptica</name>
    <dbReference type="NCBI Taxonomy" id="29204"/>
    <lineage>
        <taxon>Eukaryota</taxon>
        <taxon>Sar</taxon>
        <taxon>Stramenopiles</taxon>
        <taxon>Ochrophyta</taxon>
        <taxon>Bacillariophyta</taxon>
        <taxon>Coscinodiscophyceae</taxon>
        <taxon>Thalassiosirophycidae</taxon>
        <taxon>Stephanodiscales</taxon>
        <taxon>Stephanodiscaceae</taxon>
        <taxon>Cyclotella</taxon>
    </lineage>
</organism>
<dbReference type="FunFam" id="1.10.510.10:FF:000210">
    <property type="entry name" value="Non-specific serine/threonine protein kinase"/>
    <property type="match status" value="1"/>
</dbReference>
<dbReference type="InterPro" id="IPR000595">
    <property type="entry name" value="cNMP-bd_dom"/>
</dbReference>
<keyword evidence="7" id="KW-0418">Kinase</keyword>
<name>A0ABD3QDQ4_9STRA</name>
<dbReference type="PROSITE" id="PS00888">
    <property type="entry name" value="CNMP_BINDING_1"/>
    <property type="match status" value="2"/>
</dbReference>
<feature type="domain" description="Protein kinase" evidence="14">
    <location>
        <begin position="694"/>
        <end position="954"/>
    </location>
</feature>
<dbReference type="PROSITE" id="PS50042">
    <property type="entry name" value="CNMP_BINDING_3"/>
    <property type="match status" value="2"/>
</dbReference>
<reference evidence="17 18" key="1">
    <citation type="journal article" date="2020" name="G3 (Bethesda)">
        <title>Improved Reference Genome for Cyclotella cryptica CCMP332, a Model for Cell Wall Morphogenesis, Salinity Adaptation, and Lipid Production in Diatoms (Bacillariophyta).</title>
        <authorList>
            <person name="Roberts W.R."/>
            <person name="Downey K.M."/>
            <person name="Ruck E.C."/>
            <person name="Traller J.C."/>
            <person name="Alverson A.J."/>
        </authorList>
    </citation>
    <scope>NUCLEOTIDE SEQUENCE [LARGE SCALE GENOMIC DNA]</scope>
    <source>
        <strain evidence="17 18">CCMP332</strain>
    </source>
</reference>
<accession>A0ABD3QDQ4</accession>
<evidence type="ECO:0000256" key="10">
    <source>
        <dbReference type="ARBA" id="ARBA00047298"/>
    </source>
</evidence>
<evidence type="ECO:0000256" key="13">
    <source>
        <dbReference type="SAM" id="MobiDB-lite"/>
    </source>
</evidence>
<dbReference type="EMBL" id="JABMIG020000045">
    <property type="protein sequence ID" value="KAL3798533.1"/>
    <property type="molecule type" value="Genomic_DNA"/>
</dbReference>
<dbReference type="Gene3D" id="2.60.120.10">
    <property type="entry name" value="Jelly Rolls"/>
    <property type="match status" value="2"/>
</dbReference>
<dbReference type="PROSITE" id="PS00107">
    <property type="entry name" value="PROTEIN_KINASE_ATP"/>
    <property type="match status" value="1"/>
</dbReference>
<dbReference type="GO" id="GO:0004692">
    <property type="term" value="F:cGMP-dependent protein kinase activity"/>
    <property type="evidence" value="ECO:0007669"/>
    <property type="project" value="UniProtKB-EC"/>
</dbReference>
<keyword evidence="9" id="KW-0142">cGMP-binding</keyword>
<evidence type="ECO:0000256" key="5">
    <source>
        <dbReference type="ARBA" id="ARBA00022679"/>
    </source>
</evidence>
<evidence type="ECO:0000256" key="11">
    <source>
        <dbReference type="ARBA" id="ARBA00047462"/>
    </source>
</evidence>
<protein>
    <recommendedName>
        <fullName evidence="2">cGMP-dependent protein kinase</fullName>
        <ecNumber evidence="2">2.7.11.12</ecNumber>
    </recommendedName>
</protein>
<dbReference type="InterPro" id="IPR000961">
    <property type="entry name" value="AGC-kinase_C"/>
</dbReference>
<dbReference type="SUPFAM" id="SSF51206">
    <property type="entry name" value="cAMP-binding domain-like"/>
    <property type="match status" value="2"/>
</dbReference>
<dbReference type="Gene3D" id="3.30.200.20">
    <property type="entry name" value="Phosphorylase Kinase, domain 1"/>
    <property type="match status" value="1"/>
</dbReference>
<dbReference type="InterPro" id="IPR018488">
    <property type="entry name" value="cNMP-bd_CS"/>
</dbReference>
<proteinExistence type="inferred from homology"/>
<feature type="domain" description="AGC-kinase C-terminal" evidence="16">
    <location>
        <begin position="955"/>
        <end position="998"/>
    </location>
</feature>
<comment type="catalytic activity">
    <reaction evidence="10">
        <text>L-threonyl-[protein] + ATP = O-phospho-L-threonyl-[protein] + ADP + H(+)</text>
        <dbReference type="Rhea" id="RHEA:46608"/>
        <dbReference type="Rhea" id="RHEA-COMP:11060"/>
        <dbReference type="Rhea" id="RHEA-COMP:11605"/>
        <dbReference type="ChEBI" id="CHEBI:15378"/>
        <dbReference type="ChEBI" id="CHEBI:30013"/>
        <dbReference type="ChEBI" id="CHEBI:30616"/>
        <dbReference type="ChEBI" id="CHEBI:61977"/>
        <dbReference type="ChEBI" id="CHEBI:456216"/>
        <dbReference type="EC" id="2.7.11.12"/>
    </reaction>
</comment>
<feature type="domain" description="Cyclic nucleotide-binding" evidence="15">
    <location>
        <begin position="558"/>
        <end position="676"/>
    </location>
</feature>
<evidence type="ECO:0000256" key="6">
    <source>
        <dbReference type="ARBA" id="ARBA00022741"/>
    </source>
</evidence>
<evidence type="ECO:0000259" key="15">
    <source>
        <dbReference type="PROSITE" id="PS50042"/>
    </source>
</evidence>
<dbReference type="Pfam" id="PF00027">
    <property type="entry name" value="cNMP_binding"/>
    <property type="match status" value="2"/>
</dbReference>
<feature type="compositionally biased region" description="Polar residues" evidence="13">
    <location>
        <begin position="216"/>
        <end position="232"/>
    </location>
</feature>
<evidence type="ECO:0000256" key="2">
    <source>
        <dbReference type="ARBA" id="ARBA00012428"/>
    </source>
</evidence>
<feature type="compositionally biased region" description="Low complexity" evidence="13">
    <location>
        <begin position="88"/>
        <end position="107"/>
    </location>
</feature>